<reference evidence="3" key="1">
    <citation type="journal article" date="2015" name="Proc. Natl. Acad. Sci. U.S.A.">
        <title>Genome sequencing of adzuki bean (Vigna angularis) provides insight into high starch and low fat accumulation and domestication.</title>
        <authorList>
            <person name="Yang K."/>
            <person name="Tian Z."/>
            <person name="Chen C."/>
            <person name="Luo L."/>
            <person name="Zhao B."/>
            <person name="Wang Z."/>
            <person name="Yu L."/>
            <person name="Li Y."/>
            <person name="Sun Y."/>
            <person name="Li W."/>
            <person name="Chen Y."/>
            <person name="Li Y."/>
            <person name="Zhang Y."/>
            <person name="Ai D."/>
            <person name="Zhao J."/>
            <person name="Shang C."/>
            <person name="Ma Y."/>
            <person name="Wu B."/>
            <person name="Wang M."/>
            <person name="Gao L."/>
            <person name="Sun D."/>
            <person name="Zhang P."/>
            <person name="Guo F."/>
            <person name="Wang W."/>
            <person name="Li Y."/>
            <person name="Wang J."/>
            <person name="Varshney R.K."/>
            <person name="Wang J."/>
            <person name="Ling H.Q."/>
            <person name="Wan P."/>
        </authorList>
    </citation>
    <scope>NUCLEOTIDE SEQUENCE</scope>
    <source>
        <strain evidence="3">cv. Jingnong 6</strain>
    </source>
</reference>
<protein>
    <submittedName>
        <fullName evidence="2">Uncharacterized protein</fullName>
    </submittedName>
</protein>
<feature type="region of interest" description="Disordered" evidence="1">
    <location>
        <begin position="1"/>
        <end position="20"/>
    </location>
</feature>
<sequence length="166" mass="18800">MNARPATDARPASFGRSSSEDKKWTLVQRVDVRCPARTFVQRALDVRPAKMKSGRSPSDQWTLAQRRTLAQRAYRLWTSVRFVGRAFASLDERPLLPDWAFASLDEQLITLALWTQVRSVDARPAKRTPSQAEEDARPAKRTPSQAEEDARPAKRTPSQAEEDARP</sequence>
<proteinExistence type="predicted"/>
<evidence type="ECO:0000256" key="1">
    <source>
        <dbReference type="SAM" id="MobiDB-lite"/>
    </source>
</evidence>
<dbReference type="EMBL" id="CM003378">
    <property type="protein sequence ID" value="KOM50058.1"/>
    <property type="molecule type" value="Genomic_DNA"/>
</dbReference>
<feature type="region of interest" description="Disordered" evidence="1">
    <location>
        <begin position="120"/>
        <end position="166"/>
    </location>
</feature>
<evidence type="ECO:0000313" key="2">
    <source>
        <dbReference type="EMBL" id="KOM50058.1"/>
    </source>
</evidence>
<dbReference type="Gramene" id="KOM50058">
    <property type="protein sequence ID" value="KOM50058"/>
    <property type="gene ID" value="LR48_Vigan08g088500"/>
</dbReference>
<name>A0A0L9V533_PHAAN</name>
<evidence type="ECO:0000313" key="3">
    <source>
        <dbReference type="Proteomes" id="UP000053144"/>
    </source>
</evidence>
<dbReference type="Proteomes" id="UP000053144">
    <property type="component" value="Chromosome 8"/>
</dbReference>
<accession>A0A0L9V533</accession>
<organism evidence="2 3">
    <name type="scientific">Phaseolus angularis</name>
    <name type="common">Azuki bean</name>
    <name type="synonym">Vigna angularis</name>
    <dbReference type="NCBI Taxonomy" id="3914"/>
    <lineage>
        <taxon>Eukaryota</taxon>
        <taxon>Viridiplantae</taxon>
        <taxon>Streptophyta</taxon>
        <taxon>Embryophyta</taxon>
        <taxon>Tracheophyta</taxon>
        <taxon>Spermatophyta</taxon>
        <taxon>Magnoliopsida</taxon>
        <taxon>eudicotyledons</taxon>
        <taxon>Gunneridae</taxon>
        <taxon>Pentapetalae</taxon>
        <taxon>rosids</taxon>
        <taxon>fabids</taxon>
        <taxon>Fabales</taxon>
        <taxon>Fabaceae</taxon>
        <taxon>Papilionoideae</taxon>
        <taxon>50 kb inversion clade</taxon>
        <taxon>NPAAA clade</taxon>
        <taxon>indigoferoid/millettioid clade</taxon>
        <taxon>Phaseoleae</taxon>
        <taxon>Vigna</taxon>
    </lineage>
</organism>
<dbReference type="AlphaFoldDB" id="A0A0L9V533"/>
<gene>
    <name evidence="2" type="ORF">LR48_Vigan08g088500</name>
</gene>